<dbReference type="Proteomes" id="UP000215694">
    <property type="component" value="Unassembled WGS sequence"/>
</dbReference>
<gene>
    <name evidence="7" type="ORF">CHL78_001230</name>
</gene>
<comment type="caution">
    <text evidence="7">The sequence shown here is derived from an EMBL/GenBank/DDBJ whole genome shotgun (WGS) entry which is preliminary data.</text>
</comment>
<dbReference type="PANTHER" id="PTHR43133">
    <property type="entry name" value="RNA POLYMERASE ECF-TYPE SIGMA FACTO"/>
    <property type="match status" value="1"/>
</dbReference>
<dbReference type="NCBIfam" id="TIGR02937">
    <property type="entry name" value="sigma70-ECF"/>
    <property type="match status" value="1"/>
</dbReference>
<dbReference type="InterPro" id="IPR007627">
    <property type="entry name" value="RNA_pol_sigma70_r2"/>
</dbReference>
<evidence type="ECO:0000259" key="6">
    <source>
        <dbReference type="Pfam" id="PF08281"/>
    </source>
</evidence>
<evidence type="ECO:0000259" key="5">
    <source>
        <dbReference type="Pfam" id="PF04542"/>
    </source>
</evidence>
<dbReference type="InterPro" id="IPR036388">
    <property type="entry name" value="WH-like_DNA-bd_sf"/>
</dbReference>
<evidence type="ECO:0000256" key="3">
    <source>
        <dbReference type="ARBA" id="ARBA00023082"/>
    </source>
</evidence>
<keyword evidence="3" id="KW-0731">Sigma factor</keyword>
<evidence type="ECO:0000256" key="2">
    <source>
        <dbReference type="ARBA" id="ARBA00023015"/>
    </source>
</evidence>
<feature type="domain" description="RNA polymerase sigma-70 region 2" evidence="5">
    <location>
        <begin position="23"/>
        <end position="90"/>
    </location>
</feature>
<keyword evidence="4" id="KW-0804">Transcription</keyword>
<organism evidence="7 8">
    <name type="scientific">Romboutsia weinsteinii</name>
    <dbReference type="NCBI Taxonomy" id="2020949"/>
    <lineage>
        <taxon>Bacteria</taxon>
        <taxon>Bacillati</taxon>
        <taxon>Bacillota</taxon>
        <taxon>Clostridia</taxon>
        <taxon>Peptostreptococcales</taxon>
        <taxon>Peptostreptococcaceae</taxon>
        <taxon>Romboutsia</taxon>
    </lineage>
</organism>
<accession>A0A371J9A9</accession>
<dbReference type="InterPro" id="IPR013324">
    <property type="entry name" value="RNA_pol_sigma_r3/r4-like"/>
</dbReference>
<dbReference type="Pfam" id="PF08281">
    <property type="entry name" value="Sigma70_r4_2"/>
    <property type="match status" value="1"/>
</dbReference>
<proteinExistence type="inferred from homology"/>
<dbReference type="GO" id="GO:0016987">
    <property type="term" value="F:sigma factor activity"/>
    <property type="evidence" value="ECO:0007669"/>
    <property type="project" value="UniProtKB-KW"/>
</dbReference>
<evidence type="ECO:0000256" key="4">
    <source>
        <dbReference type="ARBA" id="ARBA00023163"/>
    </source>
</evidence>
<dbReference type="AlphaFoldDB" id="A0A371J9A9"/>
<keyword evidence="2" id="KW-0805">Transcription regulation</keyword>
<dbReference type="Pfam" id="PF04542">
    <property type="entry name" value="Sigma70_r2"/>
    <property type="match status" value="1"/>
</dbReference>
<dbReference type="PANTHER" id="PTHR43133:SF60">
    <property type="entry name" value="RNA POLYMERASE SIGMA FACTOR SIGV"/>
    <property type="match status" value="1"/>
</dbReference>
<dbReference type="GO" id="GO:0003677">
    <property type="term" value="F:DNA binding"/>
    <property type="evidence" value="ECO:0007669"/>
    <property type="project" value="InterPro"/>
</dbReference>
<dbReference type="InterPro" id="IPR013325">
    <property type="entry name" value="RNA_pol_sigma_r2"/>
</dbReference>
<feature type="domain" description="RNA polymerase sigma factor 70 region 4 type 2" evidence="6">
    <location>
        <begin position="123"/>
        <end position="168"/>
    </location>
</feature>
<dbReference type="Gene3D" id="1.10.1740.10">
    <property type="match status" value="1"/>
</dbReference>
<dbReference type="SUPFAM" id="SSF88659">
    <property type="entry name" value="Sigma3 and sigma4 domains of RNA polymerase sigma factors"/>
    <property type="match status" value="1"/>
</dbReference>
<evidence type="ECO:0000256" key="1">
    <source>
        <dbReference type="ARBA" id="ARBA00010641"/>
    </source>
</evidence>
<dbReference type="RefSeq" id="WP_094367985.1">
    <property type="nucleotide sequence ID" value="NZ_NOJY02000002.1"/>
</dbReference>
<sequence length="181" mass="21737">MDKDLRLIKKIIKKNDKESANELISIYYKEVYVYVYKQVSDKETSLDLTQEIFISVLKSIHNFDKGKSSFRTWLYKISTNKLVDYYRSKSYRYSSMQESIEEKEISDKDDFVVNLEQKEDVDKIQQVVNKLDTQYQEIFRLKIFLEATFLEISEILQIPESTVKTKYYSIIKRVKKEFNII</sequence>
<dbReference type="InterPro" id="IPR039425">
    <property type="entry name" value="RNA_pol_sigma-70-like"/>
</dbReference>
<dbReference type="GO" id="GO:0006352">
    <property type="term" value="P:DNA-templated transcription initiation"/>
    <property type="evidence" value="ECO:0007669"/>
    <property type="project" value="InterPro"/>
</dbReference>
<dbReference type="InterPro" id="IPR013249">
    <property type="entry name" value="RNA_pol_sigma70_r4_t2"/>
</dbReference>
<dbReference type="SUPFAM" id="SSF88946">
    <property type="entry name" value="Sigma2 domain of RNA polymerase sigma factors"/>
    <property type="match status" value="1"/>
</dbReference>
<protein>
    <submittedName>
        <fullName evidence="7">RNA polymerase sigma factor</fullName>
    </submittedName>
</protein>
<dbReference type="InterPro" id="IPR014284">
    <property type="entry name" value="RNA_pol_sigma-70_dom"/>
</dbReference>
<evidence type="ECO:0000313" key="8">
    <source>
        <dbReference type="Proteomes" id="UP000215694"/>
    </source>
</evidence>
<evidence type="ECO:0000313" key="7">
    <source>
        <dbReference type="EMBL" id="RDY29350.1"/>
    </source>
</evidence>
<dbReference type="OrthoDB" id="9784984at2"/>
<name>A0A371J9A9_9FIRM</name>
<keyword evidence="8" id="KW-1185">Reference proteome</keyword>
<reference evidence="7 8" key="1">
    <citation type="journal article" date="2017" name="Genome Announc.">
        <title>Draft Genome Sequence of Romboutsia weinsteinii sp. nov. Strain CCRI-19649(T) Isolated from Surface Water.</title>
        <authorList>
            <person name="Maheux A.F."/>
            <person name="Boudreau D.K."/>
            <person name="Berube E."/>
            <person name="Boissinot M."/>
            <person name="Cantin P."/>
            <person name="Raymond F."/>
            <person name="Corbeil J."/>
            <person name="Omar R.F."/>
            <person name="Bergeron M.G."/>
        </authorList>
    </citation>
    <scope>NUCLEOTIDE SEQUENCE [LARGE SCALE GENOMIC DNA]</scope>
    <source>
        <strain evidence="7 8">CCRI-19649</strain>
    </source>
</reference>
<dbReference type="EMBL" id="NOJY02000002">
    <property type="protein sequence ID" value="RDY29350.1"/>
    <property type="molecule type" value="Genomic_DNA"/>
</dbReference>
<dbReference type="Gene3D" id="1.10.10.10">
    <property type="entry name" value="Winged helix-like DNA-binding domain superfamily/Winged helix DNA-binding domain"/>
    <property type="match status" value="1"/>
</dbReference>
<comment type="similarity">
    <text evidence="1">Belongs to the sigma-70 factor family. ECF subfamily.</text>
</comment>